<proteinExistence type="predicted"/>
<feature type="compositionally biased region" description="Acidic residues" evidence="2">
    <location>
        <begin position="446"/>
        <end position="472"/>
    </location>
</feature>
<gene>
    <name evidence="3" type="ORF">QYE76_001465</name>
</gene>
<name>A0AAD8VX01_LOLMU</name>
<evidence type="ECO:0000313" key="3">
    <source>
        <dbReference type="EMBL" id="KAK1627150.1"/>
    </source>
</evidence>
<sequence length="486" mass="52641">MPDSSEPASSAPAKDAPKAPVPTKPAPTPPPATSAGKPVSAKPTLPEGDRFTAQQLAAVVTAATAPSSGSQKLVLHAGRAAVVASEVASAQIGRITEFQRQGAELGHLLDYAERWNRVDLTPVTRGLGKDKLPVVDPSGPRSTGQHFGRLRRTAKEFDNAWHDASSNVTSTLDTRKQLFEELLWGYRELSEAHSKSQAVPEASIEALKAQLATLQAEKEQLVTLHREIKEQAMQASLRHARELEEVKAAAEAKLDEALKEYTNSTAVLRTELEEEAAARKAAQDKIAQLTADQADYDQMVMQIDSLACRIFPDSQRHAVAKITEHRAKQTLPSPDAPWDGYDYLCVAWGAGADNVTLVLGAWDAGRRIREWRCSAARAGADAALRVACSWYDDLDLDAFHALRGDSPADKDPVRVAKRQDRAYRIAEFAHVRTFIPPPPDVKDAISDDEGAVEDEEDEDVEEDAADPEEGDAPLEAPAAGEQPPTA</sequence>
<reference evidence="3" key="1">
    <citation type="submission" date="2023-07" db="EMBL/GenBank/DDBJ databases">
        <title>A chromosome-level genome assembly of Lolium multiflorum.</title>
        <authorList>
            <person name="Chen Y."/>
            <person name="Copetti D."/>
            <person name="Kolliker R."/>
            <person name="Studer B."/>
        </authorList>
    </citation>
    <scope>NUCLEOTIDE SEQUENCE</scope>
    <source>
        <strain evidence="3">02402/16</strain>
        <tissue evidence="3">Leaf</tissue>
    </source>
</reference>
<feature type="region of interest" description="Disordered" evidence="2">
    <location>
        <begin position="1"/>
        <end position="47"/>
    </location>
</feature>
<feature type="compositionally biased region" description="Low complexity" evidence="2">
    <location>
        <begin position="1"/>
        <end position="14"/>
    </location>
</feature>
<evidence type="ECO:0000313" key="4">
    <source>
        <dbReference type="Proteomes" id="UP001231189"/>
    </source>
</evidence>
<feature type="compositionally biased region" description="Pro residues" evidence="2">
    <location>
        <begin position="19"/>
        <end position="32"/>
    </location>
</feature>
<dbReference type="Proteomes" id="UP001231189">
    <property type="component" value="Unassembled WGS sequence"/>
</dbReference>
<feature type="compositionally biased region" description="Low complexity" evidence="2">
    <location>
        <begin position="473"/>
        <end position="486"/>
    </location>
</feature>
<accession>A0AAD8VX01</accession>
<organism evidence="3 4">
    <name type="scientific">Lolium multiflorum</name>
    <name type="common">Italian ryegrass</name>
    <name type="synonym">Lolium perenne subsp. multiflorum</name>
    <dbReference type="NCBI Taxonomy" id="4521"/>
    <lineage>
        <taxon>Eukaryota</taxon>
        <taxon>Viridiplantae</taxon>
        <taxon>Streptophyta</taxon>
        <taxon>Embryophyta</taxon>
        <taxon>Tracheophyta</taxon>
        <taxon>Spermatophyta</taxon>
        <taxon>Magnoliopsida</taxon>
        <taxon>Liliopsida</taxon>
        <taxon>Poales</taxon>
        <taxon>Poaceae</taxon>
        <taxon>BOP clade</taxon>
        <taxon>Pooideae</taxon>
        <taxon>Poodae</taxon>
        <taxon>Poeae</taxon>
        <taxon>Poeae Chloroplast Group 2 (Poeae type)</taxon>
        <taxon>Loliodinae</taxon>
        <taxon>Loliinae</taxon>
        <taxon>Lolium</taxon>
    </lineage>
</organism>
<feature type="coiled-coil region" evidence="1">
    <location>
        <begin position="204"/>
        <end position="292"/>
    </location>
</feature>
<evidence type="ECO:0000256" key="2">
    <source>
        <dbReference type="SAM" id="MobiDB-lite"/>
    </source>
</evidence>
<evidence type="ECO:0000256" key="1">
    <source>
        <dbReference type="SAM" id="Coils"/>
    </source>
</evidence>
<keyword evidence="1" id="KW-0175">Coiled coil</keyword>
<protein>
    <submittedName>
        <fullName evidence="3">Uncharacterized protein</fullName>
    </submittedName>
</protein>
<dbReference type="EMBL" id="JAUUTY010000005">
    <property type="protein sequence ID" value="KAK1627150.1"/>
    <property type="molecule type" value="Genomic_DNA"/>
</dbReference>
<keyword evidence="4" id="KW-1185">Reference proteome</keyword>
<comment type="caution">
    <text evidence="3">The sequence shown here is derived from an EMBL/GenBank/DDBJ whole genome shotgun (WGS) entry which is preliminary data.</text>
</comment>
<feature type="region of interest" description="Disordered" evidence="2">
    <location>
        <begin position="435"/>
        <end position="486"/>
    </location>
</feature>
<dbReference type="AlphaFoldDB" id="A0AAD8VX01"/>